<protein>
    <recommendedName>
        <fullName evidence="1">Enoyl reductase (ER) domain-containing protein</fullName>
    </recommendedName>
</protein>
<reference evidence="2 3" key="1">
    <citation type="submission" date="2016-10" db="EMBL/GenBank/DDBJ databases">
        <authorList>
            <person name="Cai Z."/>
        </authorList>
    </citation>
    <scope>NUCLEOTIDE SEQUENCE [LARGE SCALE GENOMIC DNA]</scope>
</reference>
<dbReference type="GO" id="GO:0016491">
    <property type="term" value="F:oxidoreductase activity"/>
    <property type="evidence" value="ECO:0007669"/>
    <property type="project" value="InterPro"/>
</dbReference>
<dbReference type="Proteomes" id="UP000256970">
    <property type="component" value="Unassembled WGS sequence"/>
</dbReference>
<dbReference type="InterPro" id="IPR020843">
    <property type="entry name" value="ER"/>
</dbReference>
<keyword evidence="3" id="KW-1185">Reference proteome</keyword>
<dbReference type="InterPro" id="IPR050700">
    <property type="entry name" value="YIM1/Zinc_Alcohol_DH_Fams"/>
</dbReference>
<dbReference type="EMBL" id="FNXT01001260">
    <property type="protein sequence ID" value="SZX76512.1"/>
    <property type="molecule type" value="Genomic_DNA"/>
</dbReference>
<accession>A0A383WH09</accession>
<dbReference type="Gene3D" id="3.90.180.10">
    <property type="entry name" value="Medium-chain alcohol dehydrogenases, catalytic domain"/>
    <property type="match status" value="2"/>
</dbReference>
<dbReference type="InterPro" id="IPR013154">
    <property type="entry name" value="ADH-like_N"/>
</dbReference>
<proteinExistence type="predicted"/>
<dbReference type="PANTHER" id="PTHR11695">
    <property type="entry name" value="ALCOHOL DEHYDROGENASE RELATED"/>
    <property type="match status" value="1"/>
</dbReference>
<dbReference type="AlphaFoldDB" id="A0A383WH09"/>
<dbReference type="Pfam" id="PF08240">
    <property type="entry name" value="ADH_N"/>
    <property type="match status" value="1"/>
</dbReference>
<dbReference type="SMART" id="SM00829">
    <property type="entry name" value="PKS_ER"/>
    <property type="match status" value="1"/>
</dbReference>
<sequence>MPHFPCPLGVDGAGVVVAIGSKVTQFKVGDHVLGFHQRMDEGSWSDIAAFEEPELAVKPAGVCWQLAAAAPVAGVTALSALLCCPALKLFYEQHSSSSSSSSSSSGSPLKSVLVLGASGGVGSFAVLLAKHYFRIPLVLATCSGRNAEYVQQLGADVVIDYTSQDVQAAVRDALQQQQQQQQQHASAAADTAQQSCGSSASQLVGAQDATLQAASTAQPSSRASCSGKLDLVVDNVGGSAHMSMACRLLTPSKGLYVTSVPLANPLSNSLWSVLSFFAGLMLRKALHCAAPACIPAVAFNGASPDGCKVQRLVDWLAAAGEVVHSSSAEQCLVRLTKYGLHEAGEALAAVQSNRAVGKLVLRVNGDL</sequence>
<evidence type="ECO:0000313" key="2">
    <source>
        <dbReference type="EMBL" id="SZX76512.1"/>
    </source>
</evidence>
<dbReference type="InterPro" id="IPR036291">
    <property type="entry name" value="NAD(P)-bd_dom_sf"/>
</dbReference>
<evidence type="ECO:0000259" key="1">
    <source>
        <dbReference type="SMART" id="SM00829"/>
    </source>
</evidence>
<dbReference type="InterPro" id="IPR011032">
    <property type="entry name" value="GroES-like_sf"/>
</dbReference>
<dbReference type="Gene3D" id="3.40.50.720">
    <property type="entry name" value="NAD(P)-binding Rossmann-like Domain"/>
    <property type="match status" value="2"/>
</dbReference>
<feature type="domain" description="Enoyl reductase (ER)" evidence="1">
    <location>
        <begin position="3"/>
        <end position="361"/>
    </location>
</feature>
<evidence type="ECO:0000313" key="3">
    <source>
        <dbReference type="Proteomes" id="UP000256970"/>
    </source>
</evidence>
<dbReference type="SUPFAM" id="SSF51735">
    <property type="entry name" value="NAD(P)-binding Rossmann-fold domains"/>
    <property type="match status" value="1"/>
</dbReference>
<gene>
    <name evidence="2" type="ORF">BQ4739_LOCUS16895</name>
</gene>
<dbReference type="PANTHER" id="PTHR11695:SF648">
    <property type="entry name" value="ZINC-BINDING OXIDOREDUCTASE"/>
    <property type="match status" value="1"/>
</dbReference>
<name>A0A383WH09_TETOB</name>
<organism evidence="2 3">
    <name type="scientific">Tetradesmus obliquus</name>
    <name type="common">Green alga</name>
    <name type="synonym">Acutodesmus obliquus</name>
    <dbReference type="NCBI Taxonomy" id="3088"/>
    <lineage>
        <taxon>Eukaryota</taxon>
        <taxon>Viridiplantae</taxon>
        <taxon>Chlorophyta</taxon>
        <taxon>core chlorophytes</taxon>
        <taxon>Chlorophyceae</taxon>
        <taxon>CS clade</taxon>
        <taxon>Sphaeropleales</taxon>
        <taxon>Scenedesmaceae</taxon>
        <taxon>Tetradesmus</taxon>
    </lineage>
</organism>
<dbReference type="Pfam" id="PF13602">
    <property type="entry name" value="ADH_zinc_N_2"/>
    <property type="match status" value="1"/>
</dbReference>
<dbReference type="STRING" id="3088.A0A383WH09"/>
<dbReference type="SUPFAM" id="SSF50129">
    <property type="entry name" value="GroES-like"/>
    <property type="match status" value="1"/>
</dbReference>